<dbReference type="Proteomes" id="UP000186594">
    <property type="component" value="Unassembled WGS sequence"/>
</dbReference>
<proteinExistence type="predicted"/>
<gene>
    <name evidence="2" type="ORF">NEOLI_001753</name>
</gene>
<dbReference type="EMBL" id="LXFE01000139">
    <property type="protein sequence ID" value="OLL26875.1"/>
    <property type="molecule type" value="Genomic_DNA"/>
</dbReference>
<dbReference type="PANTHER" id="PTHR40638:SF1">
    <property type="entry name" value="UPF0591 MEMBRANE PROTEIN C15E1.02C"/>
    <property type="match status" value="1"/>
</dbReference>
<keyword evidence="3" id="KW-1185">Reference proteome</keyword>
<keyword evidence="1" id="KW-0812">Transmembrane</keyword>
<feature type="transmembrane region" description="Helical" evidence="1">
    <location>
        <begin position="65"/>
        <end position="87"/>
    </location>
</feature>
<keyword evidence="1" id="KW-1133">Transmembrane helix</keyword>
<comment type="caution">
    <text evidence="2">The sequence shown here is derived from an EMBL/GenBank/DDBJ whole genome shotgun (WGS) entry which is preliminary data.</text>
</comment>
<accession>A0A1U7LW21</accession>
<sequence>MSSYLGIGPRTYFPTIRPTALLVGCIADFAAASLIQGPIAGATWDRAMRADKNSEFWRNNQNQNAVATYGASFISSVVQSYAIAALINLTGTVTYKGAASLGVLVFAATSVPSAASALYYEARPLEYVLIKAAGHIVSTVGLTTVLVAWGTRDIQA</sequence>
<protein>
    <submittedName>
        <fullName evidence="2">UPF0591 membrane protein</fullName>
    </submittedName>
</protein>
<dbReference type="OrthoDB" id="2344991at2759"/>
<feature type="transmembrane region" description="Helical" evidence="1">
    <location>
        <begin position="99"/>
        <end position="120"/>
    </location>
</feature>
<evidence type="ECO:0000313" key="3">
    <source>
        <dbReference type="Proteomes" id="UP000186594"/>
    </source>
</evidence>
<dbReference type="AlphaFoldDB" id="A0A1U7LW21"/>
<feature type="transmembrane region" description="Helical" evidence="1">
    <location>
        <begin position="20"/>
        <end position="44"/>
    </location>
</feature>
<dbReference type="OMA" id="LNWWGTR"/>
<dbReference type="PANTHER" id="PTHR40638">
    <property type="entry name" value="UPF0591 MEMBRANE PROTEIN C15E1.02C"/>
    <property type="match status" value="1"/>
</dbReference>
<reference evidence="2 3" key="1">
    <citation type="submission" date="2016-04" db="EMBL/GenBank/DDBJ databases">
        <title>Evolutionary innovation and constraint leading to complex multicellularity in the Ascomycota.</title>
        <authorList>
            <person name="Cisse O."/>
            <person name="Nguyen A."/>
            <person name="Hewitt D.A."/>
            <person name="Jedd G."/>
            <person name="Stajich J.E."/>
        </authorList>
    </citation>
    <scope>NUCLEOTIDE SEQUENCE [LARGE SCALE GENOMIC DNA]</scope>
    <source>
        <strain evidence="2 3">DAH-3</strain>
    </source>
</reference>
<evidence type="ECO:0000313" key="2">
    <source>
        <dbReference type="EMBL" id="OLL26875.1"/>
    </source>
</evidence>
<evidence type="ECO:0000256" key="1">
    <source>
        <dbReference type="SAM" id="Phobius"/>
    </source>
</evidence>
<organism evidence="2 3">
    <name type="scientific">Neolecta irregularis (strain DAH-3)</name>
    <dbReference type="NCBI Taxonomy" id="1198029"/>
    <lineage>
        <taxon>Eukaryota</taxon>
        <taxon>Fungi</taxon>
        <taxon>Dikarya</taxon>
        <taxon>Ascomycota</taxon>
        <taxon>Taphrinomycotina</taxon>
        <taxon>Neolectales</taxon>
        <taxon>Neolectaceae</taxon>
        <taxon>Neolecta</taxon>
    </lineage>
</organism>
<keyword evidence="1" id="KW-0472">Membrane</keyword>
<feature type="transmembrane region" description="Helical" evidence="1">
    <location>
        <begin position="132"/>
        <end position="151"/>
    </location>
</feature>
<dbReference type="Pfam" id="PF08570">
    <property type="entry name" value="DUF1761"/>
    <property type="match status" value="1"/>
</dbReference>
<dbReference type="InterPro" id="IPR013879">
    <property type="entry name" value="DUF1761"/>
</dbReference>
<name>A0A1U7LW21_NEOID</name>